<sequence>MQRTLSMRAGILSFALLALILLGWQVAVSGSASTEAMDPEYAALMGQSATTGKSAMPGPLDVGATIWKHLKDPFYDRGPNDKGIGIQLAYSIGRVALGYGLAVLVAIPVGFLIGMSPLMSRALDPFIQILKPVSPLAWMPLALYTIKDSSLSAIFVIFICSIWPMLINTVFGVAGTRKEWLNVARTLEVGPVRRAFTVILPAAAPTILTGMRISIGIAWLVIVAAEMLVGGTGIGYFVWNEWNNLSITNVITSILVIGLVGMVLDQLLARAQRLVTFPE</sequence>
<keyword evidence="7 12" id="KW-0812">Transmembrane</keyword>
<feature type="transmembrane region" description="Helical" evidence="12">
    <location>
        <begin position="152"/>
        <end position="175"/>
    </location>
</feature>
<dbReference type="PANTHER" id="PTHR30151:SF7">
    <property type="entry name" value="NITRATE IMPORT PERMEASE PROTEIN NRTB"/>
    <property type="match status" value="1"/>
</dbReference>
<feature type="transmembrane region" description="Helical" evidence="12">
    <location>
        <begin position="96"/>
        <end position="114"/>
    </location>
</feature>
<proteinExistence type="inferred from homology"/>
<evidence type="ECO:0000256" key="4">
    <source>
        <dbReference type="ARBA" id="ARBA00022448"/>
    </source>
</evidence>
<dbReference type="GO" id="GO:0015112">
    <property type="term" value="F:nitrate transmembrane transporter activity"/>
    <property type="evidence" value="ECO:0007669"/>
    <property type="project" value="InterPro"/>
</dbReference>
<keyword evidence="6" id="KW-0997">Cell inner membrane</keyword>
<feature type="domain" description="ABC transmembrane type-1" evidence="13">
    <location>
        <begin position="88"/>
        <end position="268"/>
    </location>
</feature>
<evidence type="ECO:0000256" key="7">
    <source>
        <dbReference type="ARBA" id="ARBA00022692"/>
    </source>
</evidence>
<evidence type="ECO:0000313" key="14">
    <source>
        <dbReference type="EMBL" id="HJE25090.1"/>
    </source>
</evidence>
<protein>
    <submittedName>
        <fullName evidence="14">Nitrate ABC transporter permease</fullName>
    </submittedName>
</protein>
<dbReference type="FunFam" id="1.10.3720.10:FF:000003">
    <property type="entry name" value="Aliphatic sulfonate ABC transporter permease"/>
    <property type="match status" value="1"/>
</dbReference>
<comment type="caution">
    <text evidence="14">The sequence shown here is derived from an EMBL/GenBank/DDBJ whole genome shotgun (WGS) entry which is preliminary data.</text>
</comment>
<dbReference type="NCBIfam" id="TIGR01183">
    <property type="entry name" value="ntrB"/>
    <property type="match status" value="1"/>
</dbReference>
<comment type="subcellular location">
    <subcellularLocation>
        <location evidence="1">Cell inner membrane</location>
    </subcellularLocation>
    <subcellularLocation>
        <location evidence="2 12">Cell membrane</location>
        <topology evidence="2 12">Multi-pass membrane protein</topology>
    </subcellularLocation>
</comment>
<feature type="transmembrane region" description="Helical" evidence="12">
    <location>
        <begin position="217"/>
        <end position="239"/>
    </location>
</feature>
<gene>
    <name evidence="14" type="primary">ntrB</name>
    <name evidence="14" type="ORF">K8W01_15645</name>
</gene>
<dbReference type="Proteomes" id="UP000742631">
    <property type="component" value="Unassembled WGS sequence"/>
</dbReference>
<evidence type="ECO:0000256" key="9">
    <source>
        <dbReference type="ARBA" id="ARBA00023065"/>
    </source>
</evidence>
<evidence type="ECO:0000256" key="5">
    <source>
        <dbReference type="ARBA" id="ARBA00022475"/>
    </source>
</evidence>
<dbReference type="AlphaFoldDB" id="A0A921E3Z4"/>
<reference evidence="14" key="1">
    <citation type="journal article" date="2021" name="PeerJ">
        <title>Extensive microbial diversity within the chicken gut microbiome revealed by metagenomics and culture.</title>
        <authorList>
            <person name="Gilroy R."/>
            <person name="Ravi A."/>
            <person name="Getino M."/>
            <person name="Pursley I."/>
            <person name="Horton D.L."/>
            <person name="Alikhan N.F."/>
            <person name="Baker D."/>
            <person name="Gharbi K."/>
            <person name="Hall N."/>
            <person name="Watson M."/>
            <person name="Adriaenssens E.M."/>
            <person name="Foster-Nyarko E."/>
            <person name="Jarju S."/>
            <person name="Secka A."/>
            <person name="Antonio M."/>
            <person name="Oren A."/>
            <person name="Chaudhuri R.R."/>
            <person name="La Ragione R."/>
            <person name="Hildebrand F."/>
            <person name="Pallen M.J."/>
        </authorList>
    </citation>
    <scope>NUCLEOTIDE SEQUENCE</scope>
    <source>
        <strain evidence="14">316</strain>
    </source>
</reference>
<evidence type="ECO:0000256" key="8">
    <source>
        <dbReference type="ARBA" id="ARBA00022989"/>
    </source>
</evidence>
<dbReference type="PROSITE" id="PS50928">
    <property type="entry name" value="ABC_TM1"/>
    <property type="match status" value="1"/>
</dbReference>
<evidence type="ECO:0000256" key="3">
    <source>
        <dbReference type="ARBA" id="ARBA00009306"/>
    </source>
</evidence>
<keyword evidence="5" id="KW-1003">Cell membrane</keyword>
<dbReference type="Gene3D" id="1.10.3720.10">
    <property type="entry name" value="MetI-like"/>
    <property type="match status" value="1"/>
</dbReference>
<dbReference type="SUPFAM" id="SSF161098">
    <property type="entry name" value="MetI-like"/>
    <property type="match status" value="1"/>
</dbReference>
<evidence type="ECO:0000256" key="1">
    <source>
        <dbReference type="ARBA" id="ARBA00004533"/>
    </source>
</evidence>
<evidence type="ECO:0000259" key="13">
    <source>
        <dbReference type="PROSITE" id="PS50928"/>
    </source>
</evidence>
<dbReference type="PANTHER" id="PTHR30151">
    <property type="entry name" value="ALKANE SULFONATE ABC TRANSPORTER-RELATED, MEMBRANE SUBUNIT"/>
    <property type="match status" value="1"/>
</dbReference>
<evidence type="ECO:0000256" key="6">
    <source>
        <dbReference type="ARBA" id="ARBA00022519"/>
    </source>
</evidence>
<evidence type="ECO:0000313" key="15">
    <source>
        <dbReference type="Proteomes" id="UP000742631"/>
    </source>
</evidence>
<feature type="transmembrane region" description="Helical" evidence="12">
    <location>
        <begin position="245"/>
        <end position="264"/>
    </location>
</feature>
<dbReference type="InterPro" id="IPR005889">
    <property type="entry name" value="NtrB"/>
</dbReference>
<keyword evidence="4 12" id="KW-0813">Transport</keyword>
<keyword evidence="8 12" id="KW-1133">Transmembrane helix</keyword>
<dbReference type="GO" id="GO:0005886">
    <property type="term" value="C:plasma membrane"/>
    <property type="evidence" value="ECO:0007669"/>
    <property type="project" value="UniProtKB-SubCell"/>
</dbReference>
<reference evidence="14" key="2">
    <citation type="submission" date="2021-09" db="EMBL/GenBank/DDBJ databases">
        <authorList>
            <person name="Gilroy R."/>
        </authorList>
    </citation>
    <scope>NUCLEOTIDE SEQUENCE</scope>
    <source>
        <strain evidence="14">316</strain>
    </source>
</reference>
<evidence type="ECO:0000256" key="11">
    <source>
        <dbReference type="ARBA" id="ARBA00056719"/>
    </source>
</evidence>
<keyword evidence="9" id="KW-0406">Ion transport</keyword>
<accession>A0A921E3Z4</accession>
<comment type="function">
    <text evidence="11">Probably part of an ABC transporter complex. Probably responsible for the translocation of the substrate across the membrane.</text>
</comment>
<dbReference type="EMBL" id="DYYG01000046">
    <property type="protein sequence ID" value="HJE25090.1"/>
    <property type="molecule type" value="Genomic_DNA"/>
</dbReference>
<dbReference type="Pfam" id="PF00528">
    <property type="entry name" value="BPD_transp_1"/>
    <property type="match status" value="1"/>
</dbReference>
<dbReference type="InterPro" id="IPR000515">
    <property type="entry name" value="MetI-like"/>
</dbReference>
<dbReference type="InterPro" id="IPR035906">
    <property type="entry name" value="MetI-like_sf"/>
</dbReference>
<evidence type="ECO:0000256" key="10">
    <source>
        <dbReference type="ARBA" id="ARBA00023136"/>
    </source>
</evidence>
<dbReference type="GO" id="GO:0006811">
    <property type="term" value="P:monoatomic ion transport"/>
    <property type="evidence" value="ECO:0007669"/>
    <property type="project" value="UniProtKB-KW"/>
</dbReference>
<keyword evidence="10 12" id="KW-0472">Membrane</keyword>
<evidence type="ECO:0000256" key="12">
    <source>
        <dbReference type="RuleBase" id="RU363032"/>
    </source>
</evidence>
<evidence type="ECO:0000256" key="2">
    <source>
        <dbReference type="ARBA" id="ARBA00004651"/>
    </source>
</evidence>
<dbReference type="GO" id="GO:0042918">
    <property type="term" value="P:alkanesulfonate transmembrane transport"/>
    <property type="evidence" value="ECO:0007669"/>
    <property type="project" value="UniProtKB-ARBA"/>
</dbReference>
<organism evidence="14 15">
    <name type="scientific">Methylorubrum populi</name>
    <dbReference type="NCBI Taxonomy" id="223967"/>
    <lineage>
        <taxon>Bacteria</taxon>
        <taxon>Pseudomonadati</taxon>
        <taxon>Pseudomonadota</taxon>
        <taxon>Alphaproteobacteria</taxon>
        <taxon>Hyphomicrobiales</taxon>
        <taxon>Methylobacteriaceae</taxon>
        <taxon>Methylorubrum</taxon>
    </lineage>
</organism>
<name>A0A921E3Z4_9HYPH</name>
<dbReference type="CDD" id="cd06261">
    <property type="entry name" value="TM_PBP2"/>
    <property type="match status" value="1"/>
</dbReference>
<comment type="similarity">
    <text evidence="3 12">Belongs to the binding-protein-dependent transport system permease family.</text>
</comment>